<dbReference type="GO" id="GO:0030420">
    <property type="term" value="P:establishment of competence for transformation"/>
    <property type="evidence" value="ECO:0007669"/>
    <property type="project" value="UniProtKB-KW"/>
</dbReference>
<keyword evidence="3" id="KW-1133">Transmembrane helix</keyword>
<reference evidence="4 5" key="1">
    <citation type="submission" date="2023-02" db="EMBL/GenBank/DDBJ databases">
        <title>Genome sequence of Paenibacillus kyungheensis KACC 18744.</title>
        <authorList>
            <person name="Kim S."/>
            <person name="Heo J."/>
            <person name="Kwon S.-W."/>
        </authorList>
    </citation>
    <scope>NUCLEOTIDE SEQUENCE [LARGE SCALE GENOMIC DNA]</scope>
    <source>
        <strain evidence="4 5">KACC 18744</strain>
    </source>
</reference>
<evidence type="ECO:0000256" key="1">
    <source>
        <dbReference type="ARBA" id="ARBA00004241"/>
    </source>
</evidence>
<evidence type="ECO:0000256" key="2">
    <source>
        <dbReference type="ARBA" id="ARBA00023287"/>
    </source>
</evidence>
<feature type="transmembrane region" description="Helical" evidence="3">
    <location>
        <begin position="20"/>
        <end position="41"/>
    </location>
</feature>
<accession>A0AAX3M470</accession>
<dbReference type="RefSeq" id="WP_273614985.1">
    <property type="nucleotide sequence ID" value="NZ_CP117416.1"/>
</dbReference>
<comment type="subcellular location">
    <subcellularLocation>
        <location evidence="1">Cell surface</location>
    </subcellularLocation>
</comment>
<evidence type="ECO:0000256" key="3">
    <source>
        <dbReference type="SAM" id="Phobius"/>
    </source>
</evidence>
<dbReference type="GO" id="GO:0009986">
    <property type="term" value="C:cell surface"/>
    <property type="evidence" value="ECO:0007669"/>
    <property type="project" value="UniProtKB-SubCell"/>
</dbReference>
<keyword evidence="3" id="KW-0472">Membrane</keyword>
<dbReference type="Proteomes" id="UP001220509">
    <property type="component" value="Chromosome"/>
</dbReference>
<organism evidence="4 5">
    <name type="scientific">Paenibacillus kyungheensis</name>
    <dbReference type="NCBI Taxonomy" id="1452732"/>
    <lineage>
        <taxon>Bacteria</taxon>
        <taxon>Bacillati</taxon>
        <taxon>Bacillota</taxon>
        <taxon>Bacilli</taxon>
        <taxon>Bacillales</taxon>
        <taxon>Paenibacillaceae</taxon>
        <taxon>Paenibacillus</taxon>
    </lineage>
</organism>
<sequence>MRKFVDRLRRQDGFTLVEMLPTLLLLAMVMSMIYGVAHFGMRSYNQIKVENSLRDEGDILMSSIITELYTFSPDRVRQLTVNGKNIGIRLERDPAIASGTTGTIEVLNIYMQAGSLYIGDLQSVSSSSTVTSIVQPKDQVRAIQSRLGDSSSIQIQSDGRTVYTSGIIQIKLALSQTVQGQNKSLVLESNFGF</sequence>
<protein>
    <submittedName>
        <fullName evidence="4">Prepilin-type N-terminal cleavage/methylation domain-containing protein</fullName>
    </submittedName>
</protein>
<keyword evidence="5" id="KW-1185">Reference proteome</keyword>
<name>A0AAX3M470_9BACL</name>
<dbReference type="Pfam" id="PF07963">
    <property type="entry name" value="N_methyl"/>
    <property type="match status" value="1"/>
</dbReference>
<proteinExistence type="predicted"/>
<dbReference type="NCBIfam" id="TIGR02532">
    <property type="entry name" value="IV_pilin_GFxxxE"/>
    <property type="match status" value="1"/>
</dbReference>
<gene>
    <name evidence="4" type="ORF">PQ456_04110</name>
</gene>
<dbReference type="EMBL" id="CP117416">
    <property type="protein sequence ID" value="WCT56715.1"/>
    <property type="molecule type" value="Genomic_DNA"/>
</dbReference>
<dbReference type="AlphaFoldDB" id="A0AAX3M470"/>
<dbReference type="InterPro" id="IPR012902">
    <property type="entry name" value="N_methyl_site"/>
</dbReference>
<dbReference type="KEGG" id="pka:PQ456_04110"/>
<evidence type="ECO:0000313" key="5">
    <source>
        <dbReference type="Proteomes" id="UP001220509"/>
    </source>
</evidence>
<evidence type="ECO:0000313" key="4">
    <source>
        <dbReference type="EMBL" id="WCT56715.1"/>
    </source>
</evidence>
<keyword evidence="3" id="KW-0812">Transmembrane</keyword>
<keyword evidence="2" id="KW-0178">Competence</keyword>